<protein>
    <submittedName>
        <fullName evidence="6">Thiol-disulfide isomerase or thioredoxin</fullName>
    </submittedName>
</protein>
<proteinExistence type="predicted"/>
<evidence type="ECO:0000256" key="4">
    <source>
        <dbReference type="ARBA" id="ARBA00023284"/>
    </source>
</evidence>
<dbReference type="GO" id="GO:0016853">
    <property type="term" value="F:isomerase activity"/>
    <property type="evidence" value="ECO:0007669"/>
    <property type="project" value="UniProtKB-KW"/>
</dbReference>
<keyword evidence="6" id="KW-0413">Isomerase</keyword>
<keyword evidence="2" id="KW-0201">Cytochrome c-type biogenesis</keyword>
<dbReference type="InterPro" id="IPR013766">
    <property type="entry name" value="Thioredoxin_domain"/>
</dbReference>
<evidence type="ECO:0000313" key="6">
    <source>
        <dbReference type="EMBL" id="SMD45301.1"/>
    </source>
</evidence>
<evidence type="ECO:0000256" key="3">
    <source>
        <dbReference type="ARBA" id="ARBA00023157"/>
    </source>
</evidence>
<dbReference type="Pfam" id="PF08534">
    <property type="entry name" value="Redoxin"/>
    <property type="match status" value="1"/>
</dbReference>
<dbReference type="SUPFAM" id="SSF52833">
    <property type="entry name" value="Thioredoxin-like"/>
    <property type="match status" value="1"/>
</dbReference>
<dbReference type="STRING" id="758820.SAMN00777080_3949"/>
<dbReference type="Proteomes" id="UP000192333">
    <property type="component" value="Chromosome I"/>
</dbReference>
<organism evidence="6 7">
    <name type="scientific">Aquiflexum balticum DSM 16537</name>
    <dbReference type="NCBI Taxonomy" id="758820"/>
    <lineage>
        <taxon>Bacteria</taxon>
        <taxon>Pseudomonadati</taxon>
        <taxon>Bacteroidota</taxon>
        <taxon>Cytophagia</taxon>
        <taxon>Cytophagales</taxon>
        <taxon>Cyclobacteriaceae</taxon>
        <taxon>Aquiflexum</taxon>
    </lineage>
</organism>
<dbReference type="PROSITE" id="PS51352">
    <property type="entry name" value="THIOREDOXIN_2"/>
    <property type="match status" value="1"/>
</dbReference>
<dbReference type="AlphaFoldDB" id="A0A1W2H8U2"/>
<dbReference type="InterPro" id="IPR036249">
    <property type="entry name" value="Thioredoxin-like_sf"/>
</dbReference>
<dbReference type="EMBL" id="LT838813">
    <property type="protein sequence ID" value="SMD45301.1"/>
    <property type="molecule type" value="Genomic_DNA"/>
</dbReference>
<dbReference type="PROSITE" id="PS51257">
    <property type="entry name" value="PROKAR_LIPOPROTEIN"/>
    <property type="match status" value="1"/>
</dbReference>
<keyword evidence="4" id="KW-0676">Redox-active center</keyword>
<dbReference type="PANTHER" id="PTHR42852">
    <property type="entry name" value="THIOL:DISULFIDE INTERCHANGE PROTEIN DSBE"/>
    <property type="match status" value="1"/>
</dbReference>
<feature type="domain" description="Thioredoxin" evidence="5">
    <location>
        <begin position="327"/>
        <end position="467"/>
    </location>
</feature>
<keyword evidence="7" id="KW-1185">Reference proteome</keyword>
<evidence type="ECO:0000259" key="5">
    <source>
        <dbReference type="PROSITE" id="PS51352"/>
    </source>
</evidence>
<evidence type="ECO:0000256" key="1">
    <source>
        <dbReference type="ARBA" id="ARBA00004196"/>
    </source>
</evidence>
<dbReference type="GO" id="GO:0030313">
    <property type="term" value="C:cell envelope"/>
    <property type="evidence" value="ECO:0007669"/>
    <property type="project" value="UniProtKB-SubCell"/>
</dbReference>
<keyword evidence="3" id="KW-1015">Disulfide bond</keyword>
<dbReference type="OrthoDB" id="6399635at2"/>
<evidence type="ECO:0000256" key="2">
    <source>
        <dbReference type="ARBA" id="ARBA00022748"/>
    </source>
</evidence>
<dbReference type="Gene3D" id="3.40.30.10">
    <property type="entry name" value="Glutaredoxin"/>
    <property type="match status" value="1"/>
</dbReference>
<dbReference type="CDD" id="cd02966">
    <property type="entry name" value="TlpA_like_family"/>
    <property type="match status" value="1"/>
</dbReference>
<dbReference type="RefSeq" id="WP_084122036.1">
    <property type="nucleotide sequence ID" value="NZ_LT838813.1"/>
</dbReference>
<name>A0A1W2H8U2_9BACT</name>
<dbReference type="GO" id="GO:0016491">
    <property type="term" value="F:oxidoreductase activity"/>
    <property type="evidence" value="ECO:0007669"/>
    <property type="project" value="InterPro"/>
</dbReference>
<dbReference type="InterPro" id="IPR013740">
    <property type="entry name" value="Redoxin"/>
</dbReference>
<gene>
    <name evidence="6" type="ORF">SAMN00777080_3949</name>
</gene>
<sequence length="470" mass="54227">MKKQTLLSLIILLAFFSCSEKQETINTTITIAGKLDNHKGPVIIVSLEDELSKDSIQKDGSFLLKFEYGETETFMVQNDDLRFSLYLSPGDSIYLTGDAEEFGVTFLATGDKSEENTYLRKKIKSMNESGLNNFMELMVLKKDDYFVKKDSILNVVKSNYTQLEAKEGIDPKFLEMENSFFIYQSLFMDQLYPTYHAYVNKTHPDSVDFPMEKIQVEVDNVPLDRTELLAVAPYKNILDSRIQKLTSALMNEDSTLTSYEEASWLAIDSLFKNPVMRDQFKYENIKMTMEYRGPAHVEEQYNKFLAENTTPKFAEKLEKIKEKWEPISPGKEVPDFSFVNIEGNPVKMSDLRGKLVYIDIWATWCGPCIAEHPHWDKMKEEYKDKPVAFLTVSIDDSKEPWEKMVKNKKMEGLQWFAENAWQSELAQFFMVNAIPRFLLLDAEGKIIDPSADRPSGTIRETLDKHLEGLV</sequence>
<accession>A0A1W2H8U2</accession>
<dbReference type="GO" id="GO:0017004">
    <property type="term" value="P:cytochrome complex assembly"/>
    <property type="evidence" value="ECO:0007669"/>
    <property type="project" value="UniProtKB-KW"/>
</dbReference>
<evidence type="ECO:0000313" key="7">
    <source>
        <dbReference type="Proteomes" id="UP000192333"/>
    </source>
</evidence>
<dbReference type="InterPro" id="IPR050553">
    <property type="entry name" value="Thioredoxin_ResA/DsbE_sf"/>
</dbReference>
<dbReference type="PANTHER" id="PTHR42852:SF6">
    <property type="entry name" value="THIOL:DISULFIDE INTERCHANGE PROTEIN DSBE"/>
    <property type="match status" value="1"/>
</dbReference>
<reference evidence="7" key="1">
    <citation type="submission" date="2017-04" db="EMBL/GenBank/DDBJ databases">
        <authorList>
            <person name="Varghese N."/>
            <person name="Submissions S."/>
        </authorList>
    </citation>
    <scope>NUCLEOTIDE SEQUENCE [LARGE SCALE GENOMIC DNA]</scope>
    <source>
        <strain evidence="7">DSM 16537</strain>
    </source>
</reference>
<comment type="subcellular location">
    <subcellularLocation>
        <location evidence="1">Cell envelope</location>
    </subcellularLocation>
</comment>